<name>A0A9J6HC39_HAELO</name>
<gene>
    <name evidence="1" type="ORF">HPB48_026455</name>
</gene>
<dbReference type="EMBL" id="JABSTR010002420">
    <property type="protein sequence ID" value="KAH9384448.1"/>
    <property type="molecule type" value="Genomic_DNA"/>
</dbReference>
<evidence type="ECO:0000313" key="1">
    <source>
        <dbReference type="EMBL" id="KAH9384448.1"/>
    </source>
</evidence>
<comment type="caution">
    <text evidence="1">The sequence shown here is derived from an EMBL/GenBank/DDBJ whole genome shotgun (WGS) entry which is preliminary data.</text>
</comment>
<dbReference type="Proteomes" id="UP000821853">
    <property type="component" value="Unassembled WGS sequence"/>
</dbReference>
<proteinExistence type="predicted"/>
<reference evidence="1 2" key="1">
    <citation type="journal article" date="2020" name="Cell">
        <title>Large-Scale Comparative Analyses of Tick Genomes Elucidate Their Genetic Diversity and Vector Capacities.</title>
        <authorList>
            <consortium name="Tick Genome and Microbiome Consortium (TIGMIC)"/>
            <person name="Jia N."/>
            <person name="Wang J."/>
            <person name="Shi W."/>
            <person name="Du L."/>
            <person name="Sun Y."/>
            <person name="Zhan W."/>
            <person name="Jiang J.F."/>
            <person name="Wang Q."/>
            <person name="Zhang B."/>
            <person name="Ji P."/>
            <person name="Bell-Sakyi L."/>
            <person name="Cui X.M."/>
            <person name="Yuan T.T."/>
            <person name="Jiang B.G."/>
            <person name="Yang W.F."/>
            <person name="Lam T.T."/>
            <person name="Chang Q.C."/>
            <person name="Ding S.J."/>
            <person name="Wang X.J."/>
            <person name="Zhu J.G."/>
            <person name="Ruan X.D."/>
            <person name="Zhao L."/>
            <person name="Wei J.T."/>
            <person name="Ye R.Z."/>
            <person name="Que T.C."/>
            <person name="Du C.H."/>
            <person name="Zhou Y.H."/>
            <person name="Cheng J.X."/>
            <person name="Dai P.F."/>
            <person name="Guo W.B."/>
            <person name="Han X.H."/>
            <person name="Huang E.J."/>
            <person name="Li L.F."/>
            <person name="Wei W."/>
            <person name="Gao Y.C."/>
            <person name="Liu J.Z."/>
            <person name="Shao H.Z."/>
            <person name="Wang X."/>
            <person name="Wang C.C."/>
            <person name="Yang T.C."/>
            <person name="Huo Q.B."/>
            <person name="Li W."/>
            <person name="Chen H.Y."/>
            <person name="Chen S.E."/>
            <person name="Zhou L.G."/>
            <person name="Ni X.B."/>
            <person name="Tian J.H."/>
            <person name="Sheng Y."/>
            <person name="Liu T."/>
            <person name="Pan Y.S."/>
            <person name="Xia L.Y."/>
            <person name="Li J."/>
            <person name="Zhao F."/>
            <person name="Cao W.C."/>
        </authorList>
    </citation>
    <scope>NUCLEOTIDE SEQUENCE [LARGE SCALE GENOMIC DNA]</scope>
    <source>
        <strain evidence="1">HaeL-2018</strain>
    </source>
</reference>
<organism evidence="1 2">
    <name type="scientific">Haemaphysalis longicornis</name>
    <name type="common">Bush tick</name>
    <dbReference type="NCBI Taxonomy" id="44386"/>
    <lineage>
        <taxon>Eukaryota</taxon>
        <taxon>Metazoa</taxon>
        <taxon>Ecdysozoa</taxon>
        <taxon>Arthropoda</taxon>
        <taxon>Chelicerata</taxon>
        <taxon>Arachnida</taxon>
        <taxon>Acari</taxon>
        <taxon>Parasitiformes</taxon>
        <taxon>Ixodida</taxon>
        <taxon>Ixodoidea</taxon>
        <taxon>Ixodidae</taxon>
        <taxon>Haemaphysalinae</taxon>
        <taxon>Haemaphysalis</taxon>
    </lineage>
</organism>
<keyword evidence="2" id="KW-1185">Reference proteome</keyword>
<dbReference type="AlphaFoldDB" id="A0A9J6HC39"/>
<accession>A0A9J6HC39</accession>
<sequence>MSPAIKVRSQDMLTCTQVANESWSAQTVAAVHGKRTYRHPLKELRSGKDYEARVLVVDQDGNYREHGVVAATFKTACESE</sequence>
<dbReference type="VEuPathDB" id="VectorBase:HLOH_062050"/>
<evidence type="ECO:0000313" key="2">
    <source>
        <dbReference type="Proteomes" id="UP000821853"/>
    </source>
</evidence>
<protein>
    <submittedName>
        <fullName evidence="1">Uncharacterized protein</fullName>
    </submittedName>
</protein>